<proteinExistence type="predicted"/>
<dbReference type="OrthoDB" id="5362978at2759"/>
<comment type="caution">
    <text evidence="2">The sequence shown here is derived from an EMBL/GenBank/DDBJ whole genome shotgun (WGS) entry which is preliminary data.</text>
</comment>
<feature type="region of interest" description="Disordered" evidence="1">
    <location>
        <begin position="23"/>
        <end position="51"/>
    </location>
</feature>
<dbReference type="OMA" id="YPSHILE"/>
<evidence type="ECO:0000256" key="1">
    <source>
        <dbReference type="SAM" id="MobiDB-lite"/>
    </source>
</evidence>
<dbReference type="Proteomes" id="UP000001861">
    <property type="component" value="Unassembled WGS sequence"/>
</dbReference>
<dbReference type="VEuPathDB" id="FungiDB:CC1G_12338"/>
<gene>
    <name evidence="2" type="ORF">CC1G_12338</name>
</gene>
<accession>A8P2R5</accession>
<name>A8P2R5_COPC7</name>
<dbReference type="EMBL" id="AACS02000013">
    <property type="protein sequence ID" value="EAU83435.2"/>
    <property type="molecule type" value="Genomic_DNA"/>
</dbReference>
<dbReference type="KEGG" id="cci:CC1G_12338"/>
<dbReference type="HOGENOM" id="CLU_930705_0_0_1"/>
<evidence type="ECO:0000313" key="2">
    <source>
        <dbReference type="EMBL" id="EAU83435.2"/>
    </source>
</evidence>
<feature type="compositionally biased region" description="Polar residues" evidence="1">
    <location>
        <begin position="23"/>
        <end position="48"/>
    </location>
</feature>
<reference evidence="2 3" key="1">
    <citation type="journal article" date="2010" name="Proc. Natl. Acad. Sci. U.S.A.">
        <title>Insights into evolution of multicellular fungi from the assembled chromosomes of the mushroom Coprinopsis cinerea (Coprinus cinereus).</title>
        <authorList>
            <person name="Stajich J.E."/>
            <person name="Wilke S.K."/>
            <person name="Ahren D."/>
            <person name="Au C.H."/>
            <person name="Birren B.W."/>
            <person name="Borodovsky M."/>
            <person name="Burns C."/>
            <person name="Canback B."/>
            <person name="Casselton L.A."/>
            <person name="Cheng C.K."/>
            <person name="Deng J."/>
            <person name="Dietrich F.S."/>
            <person name="Fargo D.C."/>
            <person name="Farman M.L."/>
            <person name="Gathman A.C."/>
            <person name="Goldberg J."/>
            <person name="Guigo R."/>
            <person name="Hoegger P.J."/>
            <person name="Hooker J.B."/>
            <person name="Huggins A."/>
            <person name="James T.Y."/>
            <person name="Kamada T."/>
            <person name="Kilaru S."/>
            <person name="Kodira C."/>
            <person name="Kues U."/>
            <person name="Kupfer D."/>
            <person name="Kwan H.S."/>
            <person name="Lomsadze A."/>
            <person name="Li W."/>
            <person name="Lilly W.W."/>
            <person name="Ma L.J."/>
            <person name="Mackey A.J."/>
            <person name="Manning G."/>
            <person name="Martin F."/>
            <person name="Muraguchi H."/>
            <person name="Natvig D.O."/>
            <person name="Palmerini H."/>
            <person name="Ramesh M.A."/>
            <person name="Rehmeyer C.J."/>
            <person name="Roe B.A."/>
            <person name="Shenoy N."/>
            <person name="Stanke M."/>
            <person name="Ter-Hovhannisyan V."/>
            <person name="Tunlid A."/>
            <person name="Velagapudi R."/>
            <person name="Vision T.J."/>
            <person name="Zeng Q."/>
            <person name="Zolan M.E."/>
            <person name="Pukkila P.J."/>
        </authorList>
    </citation>
    <scope>NUCLEOTIDE SEQUENCE [LARGE SCALE GENOMIC DNA]</scope>
    <source>
        <strain evidence="3">Okayama-7 / 130 / ATCC MYA-4618 / FGSC 9003</strain>
    </source>
</reference>
<evidence type="ECO:0000313" key="3">
    <source>
        <dbReference type="Proteomes" id="UP000001861"/>
    </source>
</evidence>
<dbReference type="RefSeq" id="XP_001838388.2">
    <property type="nucleotide sequence ID" value="XM_001838336.2"/>
</dbReference>
<dbReference type="GeneID" id="6014972"/>
<organism evidence="2 3">
    <name type="scientific">Coprinopsis cinerea (strain Okayama-7 / 130 / ATCC MYA-4618 / FGSC 9003)</name>
    <name type="common">Inky cap fungus</name>
    <name type="synonym">Hormographiella aspergillata</name>
    <dbReference type="NCBI Taxonomy" id="240176"/>
    <lineage>
        <taxon>Eukaryota</taxon>
        <taxon>Fungi</taxon>
        <taxon>Dikarya</taxon>
        <taxon>Basidiomycota</taxon>
        <taxon>Agaricomycotina</taxon>
        <taxon>Agaricomycetes</taxon>
        <taxon>Agaricomycetidae</taxon>
        <taxon>Agaricales</taxon>
        <taxon>Agaricineae</taxon>
        <taxon>Psathyrellaceae</taxon>
        <taxon>Coprinopsis</taxon>
    </lineage>
</organism>
<dbReference type="InParanoid" id="A8P2R5"/>
<protein>
    <submittedName>
        <fullName evidence="2">Uncharacterized protein</fullName>
    </submittedName>
</protein>
<dbReference type="AlphaFoldDB" id="A8P2R5"/>
<sequence length="299" mass="33332">MYIKGAENSSEITHVVQRFVGLSSNSGEGRTTTTDNLEGQRTTPSRRNVPSLDSLHSTAAEYPAHIRTIENRLDRSQHHYTTLHKFYPLWHAILEHWFPSTQGFTISQDWELPSLDDGATPSFCNSLYASLAVLYEGSPLVLVQLHPPMSPSSEGGVSRTSGFFSRRGGLNDSENGGYDAHYNLAYHSRTEMRKLGNALFDRASLWSGHHSLCVISAAGCYWSGVIRSTEMRSVDVLRDLSGDLGGDSGMWRDGWMEAEGCMGPVDDWFGEWDQEVTGVESFEVMEQCFRSLKRGLPVN</sequence>
<keyword evidence="3" id="KW-1185">Reference proteome</keyword>